<proteinExistence type="predicted"/>
<accession>A0A9Q1IYW5</accession>
<gene>
    <name evidence="2" type="ORF">SKAU_G00161060</name>
</gene>
<dbReference type="AlphaFoldDB" id="A0A9Q1IYW5"/>
<comment type="caution">
    <text evidence="2">The sequence shown here is derived from an EMBL/GenBank/DDBJ whole genome shotgun (WGS) entry which is preliminary data.</text>
</comment>
<feature type="compositionally biased region" description="Polar residues" evidence="1">
    <location>
        <begin position="37"/>
        <end position="52"/>
    </location>
</feature>
<dbReference type="EMBL" id="JAINUF010000005">
    <property type="protein sequence ID" value="KAJ8359581.1"/>
    <property type="molecule type" value="Genomic_DNA"/>
</dbReference>
<sequence>MRPCGGSQFAQELRASEVHNSQRGLEKPTASGAERASFQQPLGISRTKTTAPSPDKLPGGTQYLQTLVGAVGWRSEGKLSTADSSLKAVSWAGVCVNEPAGRSPSLEQTLAEEPCPRCCQATLLARTEPPLACVCICVSRQDARADAIGQRKRRN</sequence>
<organism evidence="2 3">
    <name type="scientific">Synaphobranchus kaupii</name>
    <name type="common">Kaup's arrowtooth eel</name>
    <dbReference type="NCBI Taxonomy" id="118154"/>
    <lineage>
        <taxon>Eukaryota</taxon>
        <taxon>Metazoa</taxon>
        <taxon>Chordata</taxon>
        <taxon>Craniata</taxon>
        <taxon>Vertebrata</taxon>
        <taxon>Euteleostomi</taxon>
        <taxon>Actinopterygii</taxon>
        <taxon>Neopterygii</taxon>
        <taxon>Teleostei</taxon>
        <taxon>Anguilliformes</taxon>
        <taxon>Synaphobranchidae</taxon>
        <taxon>Synaphobranchus</taxon>
    </lineage>
</organism>
<evidence type="ECO:0000313" key="2">
    <source>
        <dbReference type="EMBL" id="KAJ8359581.1"/>
    </source>
</evidence>
<feature type="region of interest" description="Disordered" evidence="1">
    <location>
        <begin position="1"/>
        <end position="61"/>
    </location>
</feature>
<reference evidence="2" key="1">
    <citation type="journal article" date="2023" name="Science">
        <title>Genome structures resolve the early diversification of teleost fishes.</title>
        <authorList>
            <person name="Parey E."/>
            <person name="Louis A."/>
            <person name="Montfort J."/>
            <person name="Bouchez O."/>
            <person name="Roques C."/>
            <person name="Iampietro C."/>
            <person name="Lluch J."/>
            <person name="Castinel A."/>
            <person name="Donnadieu C."/>
            <person name="Desvignes T."/>
            <person name="Floi Bucao C."/>
            <person name="Jouanno E."/>
            <person name="Wen M."/>
            <person name="Mejri S."/>
            <person name="Dirks R."/>
            <person name="Jansen H."/>
            <person name="Henkel C."/>
            <person name="Chen W.J."/>
            <person name="Zahm M."/>
            <person name="Cabau C."/>
            <person name="Klopp C."/>
            <person name="Thompson A.W."/>
            <person name="Robinson-Rechavi M."/>
            <person name="Braasch I."/>
            <person name="Lecointre G."/>
            <person name="Bobe J."/>
            <person name="Postlethwait J.H."/>
            <person name="Berthelot C."/>
            <person name="Roest Crollius H."/>
            <person name="Guiguen Y."/>
        </authorList>
    </citation>
    <scope>NUCLEOTIDE SEQUENCE</scope>
    <source>
        <strain evidence="2">WJC10195</strain>
    </source>
</reference>
<name>A0A9Q1IYW5_SYNKA</name>
<keyword evidence="3" id="KW-1185">Reference proteome</keyword>
<evidence type="ECO:0000313" key="3">
    <source>
        <dbReference type="Proteomes" id="UP001152622"/>
    </source>
</evidence>
<dbReference type="Proteomes" id="UP001152622">
    <property type="component" value="Chromosome 5"/>
</dbReference>
<protein>
    <submittedName>
        <fullName evidence="2">Uncharacterized protein</fullName>
    </submittedName>
</protein>
<evidence type="ECO:0000256" key="1">
    <source>
        <dbReference type="SAM" id="MobiDB-lite"/>
    </source>
</evidence>
<dbReference type="OrthoDB" id="10489741at2759"/>